<dbReference type="RefSeq" id="WP_144749597.1">
    <property type="nucleotide sequence ID" value="NZ_VMNW02000014.1"/>
</dbReference>
<dbReference type="InterPro" id="IPR036388">
    <property type="entry name" value="WH-like_DNA-bd_sf"/>
</dbReference>
<evidence type="ECO:0000313" key="5">
    <source>
        <dbReference type="EMBL" id="KAA9162019.1"/>
    </source>
</evidence>
<keyword evidence="1" id="KW-0805">Transcription regulation</keyword>
<accession>A0A5N0V6G0</accession>
<dbReference type="EMBL" id="VMNW02000014">
    <property type="protein sequence ID" value="KAA9162019.1"/>
    <property type="molecule type" value="Genomic_DNA"/>
</dbReference>
<dbReference type="GO" id="GO:0003700">
    <property type="term" value="F:DNA-binding transcription factor activity"/>
    <property type="evidence" value="ECO:0007669"/>
    <property type="project" value="InterPro"/>
</dbReference>
<dbReference type="Gene3D" id="1.10.10.10">
    <property type="entry name" value="Winged helix-like DNA-binding domain superfamily/Winged helix DNA-binding domain"/>
    <property type="match status" value="1"/>
</dbReference>
<evidence type="ECO:0000313" key="6">
    <source>
        <dbReference type="Proteomes" id="UP000319769"/>
    </source>
</evidence>
<dbReference type="Pfam" id="PF01047">
    <property type="entry name" value="MarR"/>
    <property type="match status" value="1"/>
</dbReference>
<dbReference type="Proteomes" id="UP000319769">
    <property type="component" value="Unassembled WGS sequence"/>
</dbReference>
<dbReference type="PROSITE" id="PS50995">
    <property type="entry name" value="HTH_MARR_2"/>
    <property type="match status" value="1"/>
</dbReference>
<evidence type="ECO:0000256" key="2">
    <source>
        <dbReference type="ARBA" id="ARBA00023125"/>
    </source>
</evidence>
<dbReference type="SMART" id="SM00347">
    <property type="entry name" value="HTH_MARR"/>
    <property type="match status" value="1"/>
</dbReference>
<dbReference type="InterPro" id="IPR036390">
    <property type="entry name" value="WH_DNA-bd_sf"/>
</dbReference>
<dbReference type="OrthoDB" id="9806864at2"/>
<dbReference type="AlphaFoldDB" id="A0A5N0V6G0"/>
<dbReference type="InterPro" id="IPR000835">
    <property type="entry name" value="HTH_MarR-typ"/>
</dbReference>
<evidence type="ECO:0000259" key="4">
    <source>
        <dbReference type="PROSITE" id="PS50995"/>
    </source>
</evidence>
<comment type="caution">
    <text evidence="5">The sequence shown here is derived from an EMBL/GenBank/DDBJ whole genome shotgun (WGS) entry which is preliminary data.</text>
</comment>
<dbReference type="GO" id="GO:0006950">
    <property type="term" value="P:response to stress"/>
    <property type="evidence" value="ECO:0007669"/>
    <property type="project" value="TreeGrafter"/>
</dbReference>
<dbReference type="InterPro" id="IPR039422">
    <property type="entry name" value="MarR/SlyA-like"/>
</dbReference>
<organism evidence="5 6">
    <name type="scientific">Amycolatopsis acidicola</name>
    <dbReference type="NCBI Taxonomy" id="2596893"/>
    <lineage>
        <taxon>Bacteria</taxon>
        <taxon>Bacillati</taxon>
        <taxon>Actinomycetota</taxon>
        <taxon>Actinomycetes</taxon>
        <taxon>Pseudonocardiales</taxon>
        <taxon>Pseudonocardiaceae</taxon>
        <taxon>Amycolatopsis</taxon>
    </lineage>
</organism>
<dbReference type="GO" id="GO:0003677">
    <property type="term" value="F:DNA binding"/>
    <property type="evidence" value="ECO:0007669"/>
    <property type="project" value="UniProtKB-KW"/>
</dbReference>
<keyword evidence="2" id="KW-0238">DNA-binding</keyword>
<reference evidence="5" key="1">
    <citation type="submission" date="2019-09" db="EMBL/GenBank/DDBJ databases">
        <authorList>
            <person name="Teo W.F.A."/>
            <person name="Duangmal K."/>
        </authorList>
    </citation>
    <scope>NUCLEOTIDE SEQUENCE [LARGE SCALE GENOMIC DNA]</scope>
    <source>
        <strain evidence="5">K81G1</strain>
    </source>
</reference>
<evidence type="ECO:0000256" key="1">
    <source>
        <dbReference type="ARBA" id="ARBA00023015"/>
    </source>
</evidence>
<protein>
    <submittedName>
        <fullName evidence="5">MarR family transcriptional regulator</fullName>
    </submittedName>
</protein>
<proteinExistence type="predicted"/>
<dbReference type="SUPFAM" id="SSF46785">
    <property type="entry name" value="Winged helix' DNA-binding domain"/>
    <property type="match status" value="1"/>
</dbReference>
<sequence length="158" mass="17581">MNAEARELTDLFATSSLGAPEKAVGFVLWRVLHRYVREIDHALAPLDLTHLQFTTLTMAAWLARSGEPVTQAALARHGDISTMQVSHMLKALEGKAMVTRPRSEKDVRSKEIRVTTTGVAVLREALPVAIEVQRRLFGAGDELLTRLLEVEEAGDRRR</sequence>
<keyword evidence="3" id="KW-0804">Transcription</keyword>
<name>A0A5N0V6G0_9PSEU</name>
<keyword evidence="6" id="KW-1185">Reference proteome</keyword>
<gene>
    <name evidence="5" type="ORF">FPZ12_012305</name>
</gene>
<feature type="domain" description="HTH marR-type" evidence="4">
    <location>
        <begin position="21"/>
        <end position="158"/>
    </location>
</feature>
<evidence type="ECO:0000256" key="3">
    <source>
        <dbReference type="ARBA" id="ARBA00023163"/>
    </source>
</evidence>
<dbReference type="PANTHER" id="PTHR33164">
    <property type="entry name" value="TRANSCRIPTIONAL REGULATOR, MARR FAMILY"/>
    <property type="match status" value="1"/>
</dbReference>
<dbReference type="PANTHER" id="PTHR33164:SF64">
    <property type="entry name" value="TRANSCRIPTIONAL REGULATOR SLYA"/>
    <property type="match status" value="1"/>
</dbReference>